<organism evidence="4">
    <name type="scientific">Salpingoeca rosetta (strain ATCC 50818 / BSB-021)</name>
    <dbReference type="NCBI Taxonomy" id="946362"/>
    <lineage>
        <taxon>Eukaryota</taxon>
        <taxon>Choanoflagellata</taxon>
        <taxon>Craspedida</taxon>
        <taxon>Salpingoecidae</taxon>
        <taxon>Salpingoeca</taxon>
    </lineage>
</organism>
<dbReference type="InParanoid" id="F2U0B6"/>
<dbReference type="PANTHER" id="PTHR14119">
    <property type="entry name" value="HYDROLASE"/>
    <property type="match status" value="1"/>
</dbReference>
<proteinExistence type="inferred from homology"/>
<keyword evidence="4" id="KW-1185">Reference proteome</keyword>
<protein>
    <submittedName>
        <fullName evidence="3">Isochorismatase domain-containing protein 1</fullName>
    </submittedName>
</protein>
<evidence type="ECO:0000259" key="2">
    <source>
        <dbReference type="Pfam" id="PF00857"/>
    </source>
</evidence>
<accession>F2U0B6</accession>
<dbReference type="EMBL" id="GL832958">
    <property type="protein sequence ID" value="EGD80844.1"/>
    <property type="molecule type" value="Genomic_DNA"/>
</dbReference>
<feature type="domain" description="Isochorismatase-like" evidence="2">
    <location>
        <begin position="16"/>
        <end position="160"/>
    </location>
</feature>
<gene>
    <name evidence="3" type="ORF">PTSG_01430</name>
</gene>
<evidence type="ECO:0000313" key="4">
    <source>
        <dbReference type="Proteomes" id="UP000007799"/>
    </source>
</evidence>
<dbReference type="GeneID" id="16078002"/>
<name>F2U0B6_SALR5</name>
<dbReference type="FunCoup" id="F2U0B6">
    <property type="interactions" value="711"/>
</dbReference>
<dbReference type="AlphaFoldDB" id="F2U0B6"/>
<sequence>MANRVGKVVADTARFFLCDMQTKFQSTICHFPAILEVNRRLVEASRIMNIPLTVTEQYPKALGATVPELNIPEGLAYPKTKFSMVIDEVVKDMEKEPERNNIVLFGIETHVCILQTALDLLDKGYSVHVVADGVSSRNMVDRMFAIERMRHAGAHITTCESILFQLMGDSRNQHFKEIQKLIMDLSPDSGLLSGR</sequence>
<evidence type="ECO:0000313" key="3">
    <source>
        <dbReference type="EMBL" id="EGD80844.1"/>
    </source>
</evidence>
<dbReference type="CDD" id="cd01012">
    <property type="entry name" value="YcaC_related"/>
    <property type="match status" value="1"/>
</dbReference>
<dbReference type="InterPro" id="IPR000868">
    <property type="entry name" value="Isochorismatase-like_dom"/>
</dbReference>
<dbReference type="SUPFAM" id="SSF52499">
    <property type="entry name" value="Isochorismatase-like hydrolases"/>
    <property type="match status" value="1"/>
</dbReference>
<dbReference type="OrthoDB" id="269496at2759"/>
<dbReference type="Proteomes" id="UP000007799">
    <property type="component" value="Unassembled WGS sequence"/>
</dbReference>
<dbReference type="Pfam" id="PF00857">
    <property type="entry name" value="Isochorismatase"/>
    <property type="match status" value="1"/>
</dbReference>
<dbReference type="OMA" id="QHACANI"/>
<dbReference type="KEGG" id="sre:PTSG_01430"/>
<evidence type="ECO:0000256" key="1">
    <source>
        <dbReference type="ARBA" id="ARBA00006336"/>
    </source>
</evidence>
<comment type="similarity">
    <text evidence="1">Belongs to the isochorismatase family.</text>
</comment>
<dbReference type="Gene3D" id="3.40.50.850">
    <property type="entry name" value="Isochorismatase-like"/>
    <property type="match status" value="1"/>
</dbReference>
<dbReference type="eggNOG" id="KOG4044">
    <property type="taxonomic scope" value="Eukaryota"/>
</dbReference>
<dbReference type="RefSeq" id="XP_004997405.1">
    <property type="nucleotide sequence ID" value="XM_004997348.1"/>
</dbReference>
<dbReference type="PANTHER" id="PTHR14119:SF3">
    <property type="entry name" value="ISOCHORISMATASE DOMAIN-CONTAINING PROTEIN 2"/>
    <property type="match status" value="1"/>
</dbReference>
<dbReference type="FunFam" id="3.40.50.850:FF:000001">
    <property type="entry name" value="Isochorismatase domain-containing protein 1"/>
    <property type="match status" value="1"/>
</dbReference>
<reference evidence="3" key="1">
    <citation type="submission" date="2009-08" db="EMBL/GenBank/DDBJ databases">
        <title>Annotation of Salpingoeca rosetta.</title>
        <authorList>
            <consortium name="The Broad Institute Genome Sequencing Platform"/>
            <person name="Russ C."/>
            <person name="Cuomo C."/>
            <person name="Burger G."/>
            <person name="Gray M.W."/>
            <person name="Holland P.W.H."/>
            <person name="King N."/>
            <person name="Lang F.B.F."/>
            <person name="Roger A.J."/>
            <person name="Ruiz-Trillo I."/>
            <person name="Young S.K."/>
            <person name="Zeng Q."/>
            <person name="Gargeya S."/>
            <person name="Alvarado L."/>
            <person name="Berlin A."/>
            <person name="Chapman S.B."/>
            <person name="Chen Z."/>
            <person name="Freedman E."/>
            <person name="Gellesch M."/>
            <person name="Goldberg J."/>
            <person name="Griggs A."/>
            <person name="Gujja S."/>
            <person name="Heilman E."/>
            <person name="Heiman D."/>
            <person name="Howarth C."/>
            <person name="Mehta T."/>
            <person name="Neiman D."/>
            <person name="Pearson M."/>
            <person name="Roberts A."/>
            <person name="Saif S."/>
            <person name="Shea T."/>
            <person name="Shenoy N."/>
            <person name="Sisk P."/>
            <person name="Stolte C."/>
            <person name="Sykes S."/>
            <person name="White J."/>
            <person name="Yandava C."/>
            <person name="Haas B."/>
            <person name="Nusbaum C."/>
            <person name="Birren B."/>
        </authorList>
    </citation>
    <scope>NUCLEOTIDE SEQUENCE [LARGE SCALE GENOMIC DNA]</scope>
    <source>
        <strain evidence="3">ATCC 50818</strain>
    </source>
</reference>
<dbReference type="InterPro" id="IPR036380">
    <property type="entry name" value="Isochorismatase-like_sf"/>
</dbReference>
<dbReference type="STRING" id="946362.F2U0B6"/>
<dbReference type="InterPro" id="IPR050993">
    <property type="entry name" value="Isochorismatase_domain"/>
</dbReference>